<evidence type="ECO:0000256" key="2">
    <source>
        <dbReference type="ARBA" id="ARBA00008142"/>
    </source>
</evidence>
<dbReference type="Proteomes" id="UP000176914">
    <property type="component" value="Unassembled WGS sequence"/>
</dbReference>
<comment type="similarity">
    <text evidence="2 6">Belongs to the NDK family.</text>
</comment>
<accession>A0A1F6EAC9</accession>
<dbReference type="Gene3D" id="3.30.70.141">
    <property type="entry name" value="Nucleoside diphosphate kinase-like domain"/>
    <property type="match status" value="1"/>
</dbReference>
<keyword evidence="4" id="KW-0808">Transferase</keyword>
<dbReference type="GO" id="GO:0004550">
    <property type="term" value="F:nucleoside diphosphate kinase activity"/>
    <property type="evidence" value="ECO:0007669"/>
    <property type="project" value="UniProtKB-EC"/>
</dbReference>
<dbReference type="InterPro" id="IPR036850">
    <property type="entry name" value="NDK-like_dom_sf"/>
</dbReference>
<evidence type="ECO:0000313" key="8">
    <source>
        <dbReference type="EMBL" id="OGG70629.1"/>
    </source>
</evidence>
<dbReference type="CDD" id="cd04413">
    <property type="entry name" value="NDPk_I"/>
    <property type="match status" value="1"/>
</dbReference>
<evidence type="ECO:0000256" key="5">
    <source>
        <dbReference type="ARBA" id="ARBA00022777"/>
    </source>
</evidence>
<evidence type="ECO:0000259" key="7">
    <source>
        <dbReference type="SMART" id="SM00562"/>
    </source>
</evidence>
<name>A0A1F6EAC9_9BACT</name>
<comment type="caution">
    <text evidence="8">The sequence shown here is derived from an EMBL/GenBank/DDBJ whole genome shotgun (WGS) entry which is preliminary data.</text>
</comment>
<dbReference type="AlphaFoldDB" id="A0A1F6EAC9"/>
<evidence type="ECO:0000256" key="3">
    <source>
        <dbReference type="ARBA" id="ARBA00012966"/>
    </source>
</evidence>
<dbReference type="EC" id="2.7.4.6" evidence="3"/>
<protein>
    <recommendedName>
        <fullName evidence="3">nucleoside-diphosphate kinase</fullName>
        <ecNumber evidence="3">2.7.4.6</ecNumber>
    </recommendedName>
</protein>
<dbReference type="PROSITE" id="PS51374">
    <property type="entry name" value="NDPK_LIKE"/>
    <property type="match status" value="1"/>
</dbReference>
<proteinExistence type="inferred from homology"/>
<evidence type="ECO:0000256" key="4">
    <source>
        <dbReference type="ARBA" id="ARBA00022679"/>
    </source>
</evidence>
<organism evidence="8 9">
    <name type="scientific">Candidatus Kaiserbacteria bacterium RIFCSPHIGHO2_02_FULL_55_25</name>
    <dbReference type="NCBI Taxonomy" id="1798498"/>
    <lineage>
        <taxon>Bacteria</taxon>
        <taxon>Candidatus Kaiseribacteriota</taxon>
    </lineage>
</organism>
<dbReference type="PANTHER" id="PTHR11349">
    <property type="entry name" value="NUCLEOSIDE DIPHOSPHATE KINASE"/>
    <property type="match status" value="1"/>
</dbReference>
<gene>
    <name evidence="8" type="ORF">A3C20_01280</name>
</gene>
<evidence type="ECO:0000256" key="6">
    <source>
        <dbReference type="PROSITE-ProRule" id="PRU00706"/>
    </source>
</evidence>
<evidence type="ECO:0000313" key="9">
    <source>
        <dbReference type="Proteomes" id="UP000176914"/>
    </source>
</evidence>
<comment type="cofactor">
    <cofactor evidence="1">
        <name>Mg(2+)</name>
        <dbReference type="ChEBI" id="CHEBI:18420"/>
    </cofactor>
</comment>
<dbReference type="EMBL" id="MFLL01000002">
    <property type="protein sequence ID" value="OGG70629.1"/>
    <property type="molecule type" value="Genomic_DNA"/>
</dbReference>
<dbReference type="SMART" id="SM00562">
    <property type="entry name" value="NDK"/>
    <property type="match status" value="1"/>
</dbReference>
<dbReference type="SUPFAM" id="SSF54919">
    <property type="entry name" value="Nucleoside diphosphate kinase, NDK"/>
    <property type="match status" value="1"/>
</dbReference>
<keyword evidence="5" id="KW-0418">Kinase</keyword>
<reference evidence="8 9" key="1">
    <citation type="journal article" date="2016" name="Nat. Commun.">
        <title>Thousands of microbial genomes shed light on interconnected biogeochemical processes in an aquifer system.</title>
        <authorList>
            <person name="Anantharaman K."/>
            <person name="Brown C.T."/>
            <person name="Hug L.A."/>
            <person name="Sharon I."/>
            <person name="Castelle C.J."/>
            <person name="Probst A.J."/>
            <person name="Thomas B.C."/>
            <person name="Singh A."/>
            <person name="Wilkins M.J."/>
            <person name="Karaoz U."/>
            <person name="Brodie E.L."/>
            <person name="Williams K.H."/>
            <person name="Hubbard S.S."/>
            <person name="Banfield J.F."/>
        </authorList>
    </citation>
    <scope>NUCLEOTIDE SEQUENCE [LARGE SCALE GENOMIC DNA]</scope>
</reference>
<sequence length="201" mass="22576">MKEHPKKERTLVIIKPDGIQRALIGEIMGRYERLGLKLVGLKMTVPSAEQVEGHYTLDPEWRRVTGEKTINNYKSRGLTPPSEDPLEITAKILKNLKKYLTAGPVICMVWEGAHAVELVRKVTGGTEPRGAAVGTIRGDFVVDSYIMSDADDRAVRNLIHGSGSIEEANMEIPHWFKKDELIDYKVTHEDIIYAKELEGIL</sequence>
<feature type="domain" description="Nucleoside diphosphate kinase-like" evidence="7">
    <location>
        <begin position="7"/>
        <end position="183"/>
    </location>
</feature>
<evidence type="ECO:0000256" key="1">
    <source>
        <dbReference type="ARBA" id="ARBA00001946"/>
    </source>
</evidence>
<dbReference type="InterPro" id="IPR034907">
    <property type="entry name" value="NDK-like_dom"/>
</dbReference>
<dbReference type="Pfam" id="PF00334">
    <property type="entry name" value="NDK"/>
    <property type="match status" value="2"/>
</dbReference>
<comment type="caution">
    <text evidence="6">Lacks conserved residue(s) required for the propagation of feature annotation.</text>
</comment>